<evidence type="ECO:0000313" key="1">
    <source>
        <dbReference type="EMBL" id="AAP74539.1"/>
    </source>
</evidence>
<dbReference type="EMBL" id="AY236756">
    <property type="protein sequence ID" value="AAP74539.1"/>
    <property type="molecule type" value="Genomic_DNA"/>
</dbReference>
<organism evidence="1 2">
    <name type="scientific">Lactobacillus phage phiJL-1</name>
    <dbReference type="NCBI Taxonomy" id="2892345"/>
    <lineage>
        <taxon>Viruses</taxon>
        <taxon>Duplodnaviria</taxon>
        <taxon>Heunggongvirae</taxon>
        <taxon>Uroviricota</taxon>
        <taxon>Caudoviricetes</taxon>
        <taxon>Coetzeevirus</taxon>
        <taxon>Coetzeevirus JL1</taxon>
    </lineage>
</organism>
<dbReference type="RefSeq" id="YP_223912.1">
    <property type="nucleotide sequence ID" value="NC_006936.1"/>
</dbReference>
<dbReference type="KEGG" id="vg:5075519"/>
<dbReference type="GeneID" id="5075519"/>
<evidence type="ECO:0000313" key="2">
    <source>
        <dbReference type="Proteomes" id="UP000000990"/>
    </source>
</evidence>
<name>Q597T2_9CAUD</name>
<dbReference type="Proteomes" id="UP000000990">
    <property type="component" value="Segment"/>
</dbReference>
<proteinExistence type="predicted"/>
<keyword evidence="2" id="KW-1185">Reference proteome</keyword>
<reference evidence="1 2" key="2">
    <citation type="journal article" date="2005" name="Gene">
        <title>Sequence analysis of the Lactobacillus plantarum bacteriophage PhiJL-1.</title>
        <authorList>
            <person name="Lu Z."/>
            <person name="Altermann E."/>
            <person name="Breidt F."/>
            <person name="Predki P."/>
            <person name="Fleming H.P."/>
            <person name="Klaenhammer T.R."/>
        </authorList>
    </citation>
    <scope>NUCLEOTIDE SEQUENCE</scope>
</reference>
<protein>
    <submittedName>
        <fullName evidence="1">Uncharacterized protein</fullName>
    </submittedName>
</protein>
<sequence>MQKHANEDIRYMSYRVPYRLIAEKLGITTGTYMNMLVKPLKKEKHDQIVKVIEELKEEIKNGTVR</sequence>
<accession>Q597T2</accession>
<reference evidence="1 2" key="1">
    <citation type="journal article" date="2003" name="Int. J. Food Microbiol.">
        <title>Isolation and characterization of a Lactobacillus plantarum bacteriophage, phiJL-1, from a cucumber fermentation.</title>
        <authorList>
            <person name="Lu Z."/>
            <person name="Breidt F."/>
            <person name="Fleming H.P."/>
            <person name="Altermann E."/>
            <person name="Klaenhammer T.R."/>
        </authorList>
    </citation>
    <scope>NUCLEOTIDE SEQUENCE [LARGE SCALE GENOMIC DNA]</scope>
</reference>